<dbReference type="InterPro" id="IPR036263">
    <property type="entry name" value="Chorismate_II_sf"/>
</dbReference>
<dbReference type="Proteomes" id="UP000541426">
    <property type="component" value="Unassembled WGS sequence"/>
</dbReference>
<name>A0A7W6DQ64_9RHOB</name>
<dbReference type="SMART" id="SM00830">
    <property type="entry name" value="CM_2"/>
    <property type="match status" value="1"/>
</dbReference>
<dbReference type="InterPro" id="IPR002701">
    <property type="entry name" value="CM_II_prokaryot"/>
</dbReference>
<keyword evidence="2" id="KW-0413">Isomerase</keyword>
<dbReference type="GO" id="GO:0009697">
    <property type="term" value="P:salicylic acid biosynthetic process"/>
    <property type="evidence" value="ECO:0007669"/>
    <property type="project" value="TreeGrafter"/>
</dbReference>
<accession>A0A7W6DQ64</accession>
<protein>
    <recommendedName>
        <fullName evidence="1">chorismate mutase</fullName>
        <ecNumber evidence="1">5.4.99.5</ecNumber>
    </recommendedName>
</protein>
<reference evidence="4 5" key="1">
    <citation type="submission" date="2020-08" db="EMBL/GenBank/DDBJ databases">
        <title>Genomic Encyclopedia of Type Strains, Phase IV (KMG-IV): sequencing the most valuable type-strain genomes for metagenomic binning, comparative biology and taxonomic classification.</title>
        <authorList>
            <person name="Goeker M."/>
        </authorList>
    </citation>
    <scope>NUCLEOTIDE SEQUENCE [LARGE SCALE GENOMIC DNA]</scope>
    <source>
        <strain evidence="4 5">DSM 102235</strain>
    </source>
</reference>
<dbReference type="AlphaFoldDB" id="A0A7W6DQ64"/>
<organism evidence="4 5">
    <name type="scientific">Sagittula marina</name>
    <dbReference type="NCBI Taxonomy" id="943940"/>
    <lineage>
        <taxon>Bacteria</taxon>
        <taxon>Pseudomonadati</taxon>
        <taxon>Pseudomonadota</taxon>
        <taxon>Alphaproteobacteria</taxon>
        <taxon>Rhodobacterales</taxon>
        <taxon>Roseobacteraceae</taxon>
        <taxon>Sagittula</taxon>
    </lineage>
</organism>
<dbReference type="GO" id="GO:0046417">
    <property type="term" value="P:chorismate metabolic process"/>
    <property type="evidence" value="ECO:0007669"/>
    <property type="project" value="InterPro"/>
</dbReference>
<dbReference type="Gene3D" id="1.20.59.10">
    <property type="entry name" value="Chorismate mutase"/>
    <property type="match status" value="1"/>
</dbReference>
<dbReference type="PANTHER" id="PTHR38041:SF1">
    <property type="entry name" value="CHORISMATE MUTASE"/>
    <property type="match status" value="1"/>
</dbReference>
<keyword evidence="4" id="KW-0670">Pyruvate</keyword>
<dbReference type="Pfam" id="PF01817">
    <property type="entry name" value="CM_2"/>
    <property type="match status" value="1"/>
</dbReference>
<dbReference type="PROSITE" id="PS51168">
    <property type="entry name" value="CHORISMATE_MUT_2"/>
    <property type="match status" value="1"/>
</dbReference>
<dbReference type="PANTHER" id="PTHR38041">
    <property type="entry name" value="CHORISMATE MUTASE"/>
    <property type="match status" value="1"/>
</dbReference>
<dbReference type="RefSeq" id="WP_183963949.1">
    <property type="nucleotide sequence ID" value="NZ_BAABBZ010000014.1"/>
</dbReference>
<gene>
    <name evidence="4" type="ORF">GGQ68_001228</name>
</gene>
<dbReference type="InterPro" id="IPR051331">
    <property type="entry name" value="Chorismate_mutase-related"/>
</dbReference>
<evidence type="ECO:0000256" key="2">
    <source>
        <dbReference type="ARBA" id="ARBA00023235"/>
    </source>
</evidence>
<evidence type="ECO:0000313" key="4">
    <source>
        <dbReference type="EMBL" id="MBB3984912.1"/>
    </source>
</evidence>
<sequence length="104" mass="11618">MPRRDPDQIDTMAELRRGIDEIDAALMDLLAERWRHTEQAPRLKAVEGIAARATGRVQAVLDHVREGAEARGVDGEMVSAMWRIMIETVIAREERAIGKEGIDG</sequence>
<dbReference type="EC" id="5.4.99.5" evidence="1"/>
<evidence type="ECO:0000256" key="1">
    <source>
        <dbReference type="ARBA" id="ARBA00012404"/>
    </source>
</evidence>
<dbReference type="InterPro" id="IPR036979">
    <property type="entry name" value="CM_dom_sf"/>
</dbReference>
<evidence type="ECO:0000259" key="3">
    <source>
        <dbReference type="PROSITE" id="PS51168"/>
    </source>
</evidence>
<keyword evidence="5" id="KW-1185">Reference proteome</keyword>
<dbReference type="SUPFAM" id="SSF48600">
    <property type="entry name" value="Chorismate mutase II"/>
    <property type="match status" value="1"/>
</dbReference>
<evidence type="ECO:0000313" key="5">
    <source>
        <dbReference type="Proteomes" id="UP000541426"/>
    </source>
</evidence>
<dbReference type="EMBL" id="JACIEJ010000002">
    <property type="protein sequence ID" value="MBB3984912.1"/>
    <property type="molecule type" value="Genomic_DNA"/>
</dbReference>
<comment type="caution">
    <text evidence="4">The sequence shown here is derived from an EMBL/GenBank/DDBJ whole genome shotgun (WGS) entry which is preliminary data.</text>
</comment>
<dbReference type="GO" id="GO:0004106">
    <property type="term" value="F:chorismate mutase activity"/>
    <property type="evidence" value="ECO:0007669"/>
    <property type="project" value="UniProtKB-EC"/>
</dbReference>
<feature type="domain" description="Chorismate mutase" evidence="3">
    <location>
        <begin position="6"/>
        <end position="97"/>
    </location>
</feature>
<dbReference type="GO" id="GO:0016829">
    <property type="term" value="F:lyase activity"/>
    <property type="evidence" value="ECO:0007669"/>
    <property type="project" value="UniProtKB-KW"/>
</dbReference>
<proteinExistence type="predicted"/>
<keyword evidence="4" id="KW-0456">Lyase</keyword>